<protein>
    <submittedName>
        <fullName evidence="1">Uncharacterized protein</fullName>
    </submittedName>
</protein>
<name>A0ABT5GGW0_9MICO</name>
<reference evidence="1 2" key="1">
    <citation type="submission" date="2022-11" db="EMBL/GenBank/DDBJ databases">
        <title>Anaerobic phenanthrene biodegradation by a DNRA strain PheN6.</title>
        <authorList>
            <person name="Zhang Z."/>
        </authorList>
    </citation>
    <scope>NUCLEOTIDE SEQUENCE [LARGE SCALE GENOMIC DNA]</scope>
    <source>
        <strain evidence="1 2">PheN6</strain>
    </source>
</reference>
<comment type="caution">
    <text evidence="1">The sequence shown here is derived from an EMBL/GenBank/DDBJ whole genome shotgun (WGS) entry which is preliminary data.</text>
</comment>
<keyword evidence="2" id="KW-1185">Reference proteome</keyword>
<organism evidence="1 2">
    <name type="scientific">Intrasporangium calvum</name>
    <dbReference type="NCBI Taxonomy" id="53358"/>
    <lineage>
        <taxon>Bacteria</taxon>
        <taxon>Bacillati</taxon>
        <taxon>Actinomycetota</taxon>
        <taxon>Actinomycetes</taxon>
        <taxon>Micrococcales</taxon>
        <taxon>Intrasporangiaceae</taxon>
        <taxon>Intrasporangium</taxon>
    </lineage>
</organism>
<dbReference type="RefSeq" id="WP_272462038.1">
    <property type="nucleotide sequence ID" value="NZ_JAPFQL010000034.1"/>
</dbReference>
<evidence type="ECO:0000313" key="2">
    <source>
        <dbReference type="Proteomes" id="UP001150259"/>
    </source>
</evidence>
<sequence>MVQLTDIRLFVRTTPNAARLLSGAAYLASEAYTSGIGKIETKGARLLNVTVYQVGELAEPETYPTEPDGRDGLIADEIRIEADLNRIALAEPEEQVAELLNLIHEGTIRLSRARSWHVDAELEAARRRWGAHGFTSFAVPLLEKSSRDGRLVAKLVATISLTGMRLTVVAETRTGGRIAASNAMDLGRMTLATRNSFPGQLKWLSSQEVVLQPKPRRKFDEPLHEVSLRVPDSRGCR</sequence>
<evidence type="ECO:0000313" key="1">
    <source>
        <dbReference type="EMBL" id="MDC5697462.1"/>
    </source>
</evidence>
<dbReference type="EMBL" id="JAPFQL010000034">
    <property type="protein sequence ID" value="MDC5697462.1"/>
    <property type="molecule type" value="Genomic_DNA"/>
</dbReference>
<proteinExistence type="predicted"/>
<accession>A0ABT5GGW0</accession>
<dbReference type="Proteomes" id="UP001150259">
    <property type="component" value="Unassembled WGS sequence"/>
</dbReference>
<gene>
    <name evidence="1" type="ORF">OO014_09350</name>
</gene>